<keyword evidence="2" id="KW-1185">Reference proteome</keyword>
<organism evidence="1 2">
    <name type="scientific">Septoria linicola</name>
    <dbReference type="NCBI Taxonomy" id="215465"/>
    <lineage>
        <taxon>Eukaryota</taxon>
        <taxon>Fungi</taxon>
        <taxon>Dikarya</taxon>
        <taxon>Ascomycota</taxon>
        <taxon>Pezizomycotina</taxon>
        <taxon>Dothideomycetes</taxon>
        <taxon>Dothideomycetidae</taxon>
        <taxon>Mycosphaerellales</taxon>
        <taxon>Mycosphaerellaceae</taxon>
        <taxon>Septoria</taxon>
    </lineage>
</organism>
<dbReference type="AlphaFoldDB" id="A0A9Q9ARW8"/>
<proteinExistence type="predicted"/>
<dbReference type="EMBL" id="CP099423">
    <property type="protein sequence ID" value="USW54289.1"/>
    <property type="molecule type" value="Genomic_DNA"/>
</dbReference>
<evidence type="ECO:0000313" key="1">
    <source>
        <dbReference type="EMBL" id="USW54289.1"/>
    </source>
</evidence>
<dbReference type="Proteomes" id="UP001056384">
    <property type="component" value="Chromosome 6"/>
</dbReference>
<accession>A0A9Q9ARW8</accession>
<reference evidence="1" key="1">
    <citation type="submission" date="2022-06" db="EMBL/GenBank/DDBJ databases">
        <title>Complete genome sequences of two strains of the flax pathogen Septoria linicola.</title>
        <authorList>
            <person name="Lapalu N."/>
            <person name="Simon A."/>
            <person name="Demenou B."/>
            <person name="Paumier D."/>
            <person name="Guillot M.-P."/>
            <person name="Gout L."/>
            <person name="Valade R."/>
        </authorList>
    </citation>
    <scope>NUCLEOTIDE SEQUENCE</scope>
    <source>
        <strain evidence="1">SE15195</strain>
    </source>
</reference>
<sequence>MSATPATFFSLARELRDLIYYQLLHSVENRPITHNIHVTATNIPLAHLLLINKQFSREYQSASSELSTLTIHNHDPSSSSEGLPHYEEQDLYISPGTTSTSSSLSYTLTLATPPPKLPSSITSIPHLTFDLIASRFRAAGDELAVLELWTDGLLRQFELKRIKSVSIDVVVSLRAFSVVDFESALLWSGNWTSLTRLKRLGVWKEGNRGRGGRGDFGFGNRNVHGEQLGAGVGGKKRIRTLMLEWERERCRFGTRVERAELLDRMGNFWLNTAEHTGW</sequence>
<evidence type="ECO:0000313" key="2">
    <source>
        <dbReference type="Proteomes" id="UP001056384"/>
    </source>
</evidence>
<gene>
    <name evidence="1" type="ORF">Slin15195_G076080</name>
</gene>
<name>A0A9Q9ARW8_9PEZI</name>
<protein>
    <submittedName>
        <fullName evidence="1">Uncharacterized protein</fullName>
    </submittedName>
</protein>